<accession>A0A1X7CHV5</accession>
<dbReference type="STRING" id="1519643.SAMN06295933_0905"/>
<sequence length="86" mass="9832">MKTIAVFPNSLDSREKIVFSFPELDSSLPTDEALESLPHGIYSFETEYENKNCYLEIEFGLGKPDAIEFRIDDVKHDSIVFSILDN</sequence>
<evidence type="ECO:0000313" key="1">
    <source>
        <dbReference type="EMBL" id="SME96631.1"/>
    </source>
</evidence>
<organism evidence="1 2">
    <name type="scientific">Desulfovibrio gilichinskyi</name>
    <dbReference type="NCBI Taxonomy" id="1519643"/>
    <lineage>
        <taxon>Bacteria</taxon>
        <taxon>Pseudomonadati</taxon>
        <taxon>Thermodesulfobacteriota</taxon>
        <taxon>Desulfovibrionia</taxon>
        <taxon>Desulfovibrionales</taxon>
        <taxon>Desulfovibrionaceae</taxon>
        <taxon>Desulfovibrio</taxon>
    </lineage>
</organism>
<evidence type="ECO:0000313" key="2">
    <source>
        <dbReference type="Proteomes" id="UP000192906"/>
    </source>
</evidence>
<protein>
    <submittedName>
        <fullName evidence="1">Uncharacterized protein</fullName>
    </submittedName>
</protein>
<dbReference type="RefSeq" id="WP_085098905.1">
    <property type="nucleotide sequence ID" value="NZ_FWZU01000001.1"/>
</dbReference>
<proteinExistence type="predicted"/>
<dbReference type="AlphaFoldDB" id="A0A1X7CHV5"/>
<keyword evidence="2" id="KW-1185">Reference proteome</keyword>
<dbReference type="Proteomes" id="UP000192906">
    <property type="component" value="Unassembled WGS sequence"/>
</dbReference>
<reference evidence="2" key="1">
    <citation type="submission" date="2017-04" db="EMBL/GenBank/DDBJ databases">
        <authorList>
            <person name="Varghese N."/>
            <person name="Submissions S."/>
        </authorList>
    </citation>
    <scope>NUCLEOTIDE SEQUENCE [LARGE SCALE GENOMIC DNA]</scope>
    <source>
        <strain evidence="2">K3S</strain>
    </source>
</reference>
<dbReference type="EMBL" id="FWZU01000001">
    <property type="protein sequence ID" value="SME96631.1"/>
    <property type="molecule type" value="Genomic_DNA"/>
</dbReference>
<name>A0A1X7CHV5_9BACT</name>
<gene>
    <name evidence="1" type="ORF">SAMN06295933_0905</name>
</gene>